<dbReference type="EMBL" id="SPLM01000008">
    <property type="protein sequence ID" value="TMW66621.1"/>
    <property type="molecule type" value="Genomic_DNA"/>
</dbReference>
<accession>A0A8K1CMZ9</accession>
<reference evidence="2" key="1">
    <citation type="submission" date="2019-03" db="EMBL/GenBank/DDBJ databases">
        <title>Long read genome sequence of the mycoparasitic Pythium oligandrum ATCC 38472 isolated from sugarbeet rhizosphere.</title>
        <authorList>
            <person name="Gaulin E."/>
        </authorList>
    </citation>
    <scope>NUCLEOTIDE SEQUENCE</scope>
    <source>
        <strain evidence="2">ATCC 38472_TT</strain>
    </source>
</reference>
<evidence type="ECO:0000313" key="2">
    <source>
        <dbReference type="EMBL" id="TMW66621.1"/>
    </source>
</evidence>
<protein>
    <recommendedName>
        <fullName evidence="4">Ankyrin repeat protein</fullName>
    </recommendedName>
</protein>
<dbReference type="OrthoDB" id="70387at2759"/>
<proteinExistence type="predicted"/>
<evidence type="ECO:0008006" key="4">
    <source>
        <dbReference type="Google" id="ProtNLM"/>
    </source>
</evidence>
<keyword evidence="3" id="KW-1185">Reference proteome</keyword>
<organism evidence="2 3">
    <name type="scientific">Pythium oligandrum</name>
    <name type="common">Mycoparasitic fungus</name>
    <dbReference type="NCBI Taxonomy" id="41045"/>
    <lineage>
        <taxon>Eukaryota</taxon>
        <taxon>Sar</taxon>
        <taxon>Stramenopiles</taxon>
        <taxon>Oomycota</taxon>
        <taxon>Peronosporomycetes</taxon>
        <taxon>Pythiales</taxon>
        <taxon>Pythiaceae</taxon>
        <taxon>Pythium</taxon>
    </lineage>
</organism>
<comment type="caution">
    <text evidence="2">The sequence shown here is derived from an EMBL/GenBank/DDBJ whole genome shotgun (WGS) entry which is preliminary data.</text>
</comment>
<evidence type="ECO:0000313" key="3">
    <source>
        <dbReference type="Proteomes" id="UP000794436"/>
    </source>
</evidence>
<dbReference type="Gene3D" id="1.25.40.20">
    <property type="entry name" value="Ankyrin repeat-containing domain"/>
    <property type="match status" value="2"/>
</dbReference>
<dbReference type="InterPro" id="IPR002110">
    <property type="entry name" value="Ankyrin_rpt"/>
</dbReference>
<feature type="region of interest" description="Disordered" evidence="1">
    <location>
        <begin position="1"/>
        <end position="40"/>
    </location>
</feature>
<sequence length="469" mass="52089">MRWSVRLNVGKTPEDEETATSVDASRLVDQEEGDNNARQGIDEEHHFCCDEENASLSMLSAAQYGRIEVRERLWTSGAARVHVLIESLLAAVKGGSLEAVRWFDGRVTTVWPTKILDVAAEHGQLAIVKYLHTNRTDGCTTDAMDLAAKHGHVTVILWLHVNRTEGCTTGAMDQQNTVTWTLCDGCMRIGRKDWLHENRAEGCTTNAMDDAAGHGHLDTLRWLHVKRTEGCTKNAMDLATQNGHLNVLRWLHSNRIERWLEEKTSAWLTLVVRVGLSRSNRTEGCSVNAMDGAARNGHLAVVQWLFANRKEGFTPGAMDSAAEHGHLDVVIWLHASRREGCTTDAMDCAEAQFEADLKGVEAAFDVDEDTFRSKEPMFSLTTTWIDLAAIYGSSYLSDAHASMDLIGEEHRVSCSVSGLYGAILRGHLGNVKQIHKRQRELGNWPALEDGADAIRSLMSPVKRKDRLLS</sequence>
<dbReference type="InterPro" id="IPR036770">
    <property type="entry name" value="Ankyrin_rpt-contain_sf"/>
</dbReference>
<gene>
    <name evidence="2" type="ORF">Poli38472_014597</name>
</gene>
<dbReference type="SUPFAM" id="SSF48403">
    <property type="entry name" value="Ankyrin repeat"/>
    <property type="match status" value="1"/>
</dbReference>
<dbReference type="InterPro" id="IPR052050">
    <property type="entry name" value="SecEffector_AnkRepeat"/>
</dbReference>
<name>A0A8K1CMZ9_PYTOL</name>
<dbReference type="AlphaFoldDB" id="A0A8K1CMZ9"/>
<evidence type="ECO:0000256" key="1">
    <source>
        <dbReference type="SAM" id="MobiDB-lite"/>
    </source>
</evidence>
<dbReference type="PANTHER" id="PTHR46586">
    <property type="entry name" value="ANKYRIN REPEAT-CONTAINING PROTEIN"/>
    <property type="match status" value="1"/>
</dbReference>
<dbReference type="Pfam" id="PF13637">
    <property type="entry name" value="Ank_4"/>
    <property type="match status" value="3"/>
</dbReference>
<dbReference type="PANTHER" id="PTHR46586:SF3">
    <property type="entry name" value="ANKYRIN REPEAT-CONTAINING PROTEIN"/>
    <property type="match status" value="1"/>
</dbReference>
<dbReference type="Proteomes" id="UP000794436">
    <property type="component" value="Unassembled WGS sequence"/>
</dbReference>